<keyword evidence="3" id="KW-1185">Reference proteome</keyword>
<evidence type="ECO:0000313" key="3">
    <source>
        <dbReference type="Proteomes" id="UP000077266"/>
    </source>
</evidence>
<dbReference type="Gene3D" id="1.20.1280.50">
    <property type="match status" value="1"/>
</dbReference>
<evidence type="ECO:0000259" key="1">
    <source>
        <dbReference type="PROSITE" id="PS50181"/>
    </source>
</evidence>
<dbReference type="InterPro" id="IPR001810">
    <property type="entry name" value="F-box_dom"/>
</dbReference>
<protein>
    <recommendedName>
        <fullName evidence="1">F-box domain-containing protein</fullName>
    </recommendedName>
</protein>
<dbReference type="SUPFAM" id="SSF81383">
    <property type="entry name" value="F-box domain"/>
    <property type="match status" value="1"/>
</dbReference>
<dbReference type="InParanoid" id="A0A165JPR9"/>
<name>A0A165JPR9_EXIGL</name>
<dbReference type="SUPFAM" id="SSF52047">
    <property type="entry name" value="RNI-like"/>
    <property type="match status" value="1"/>
</dbReference>
<reference evidence="2 3" key="1">
    <citation type="journal article" date="2016" name="Mol. Biol. Evol.">
        <title>Comparative Genomics of Early-Diverging Mushroom-Forming Fungi Provides Insights into the Origins of Lignocellulose Decay Capabilities.</title>
        <authorList>
            <person name="Nagy L.G."/>
            <person name="Riley R."/>
            <person name="Tritt A."/>
            <person name="Adam C."/>
            <person name="Daum C."/>
            <person name="Floudas D."/>
            <person name="Sun H."/>
            <person name="Yadav J.S."/>
            <person name="Pangilinan J."/>
            <person name="Larsson K.H."/>
            <person name="Matsuura K."/>
            <person name="Barry K."/>
            <person name="Labutti K."/>
            <person name="Kuo R."/>
            <person name="Ohm R.A."/>
            <person name="Bhattacharya S.S."/>
            <person name="Shirouzu T."/>
            <person name="Yoshinaga Y."/>
            <person name="Martin F.M."/>
            <person name="Grigoriev I.V."/>
            <person name="Hibbett D.S."/>
        </authorList>
    </citation>
    <scope>NUCLEOTIDE SEQUENCE [LARGE SCALE GENOMIC DNA]</scope>
    <source>
        <strain evidence="2 3">HHB12029</strain>
    </source>
</reference>
<dbReference type="Proteomes" id="UP000077266">
    <property type="component" value="Unassembled WGS sequence"/>
</dbReference>
<dbReference type="EMBL" id="KV425961">
    <property type="protein sequence ID" value="KZV95156.1"/>
    <property type="molecule type" value="Genomic_DNA"/>
</dbReference>
<feature type="domain" description="F-box" evidence="1">
    <location>
        <begin position="72"/>
        <end position="119"/>
    </location>
</feature>
<gene>
    <name evidence="2" type="ORF">EXIGLDRAFT_748234</name>
</gene>
<dbReference type="CDD" id="cd09917">
    <property type="entry name" value="F-box_SF"/>
    <property type="match status" value="1"/>
</dbReference>
<sequence length="593" mass="65356">MSSLPNRQSKARLSPNLLEELTSCVQSVFHDAAAAADSNLRRGAVEAITQSIKDSVATALAELLRRENAGVPRASSKLPDEAWCLIWQLLPTVDLVTIPQVCQSWRTLASASPGIWRQLSFASWNHHQDCLCTICDEGYDCVLDCRECSGRIEADHMNVTFARALLQRSGTLDLALDLKFEVTPRDASYRFGELDAFIRCLQPHLCRLTSLCVRSLRLPEVGRSLLFGCRQFPALQHLEIAGFNASPSAYNGISDKELEHWTAGLSVVLMPSLKSLKVWPELLDGLDLPTVETLECRFIDSDSLLCALSACPNLRVLRLQITLCPGGGSGPHWDMIDTVCERVSTLEQVSAFNIGPRSVDKILNIVHHPALSAVSLQCHSKAAHTAFQIFADITTPFAMFCHSNADPGIGNAVLTIRDTRGHNREVALSRDSVNLSNLWKHVQLEYLTSIDTDDHTWERLTHSIESFVAPAVRDIIIRISARTTAHGIFIAPPDHDGAPRFPALHLLRLESEAYNATWSLKSAHLYDSLNQLRGSPSSATVVLGQGISVKWDQMTPGSLRVELRCHGRAYTIISTCKDIKCSMCGALLAEIVD</sequence>
<proteinExistence type="predicted"/>
<accession>A0A165JPR9</accession>
<dbReference type="InterPro" id="IPR036047">
    <property type="entry name" value="F-box-like_dom_sf"/>
</dbReference>
<dbReference type="Pfam" id="PF12937">
    <property type="entry name" value="F-box-like"/>
    <property type="match status" value="1"/>
</dbReference>
<dbReference type="SMART" id="SM00256">
    <property type="entry name" value="FBOX"/>
    <property type="match status" value="1"/>
</dbReference>
<dbReference type="PANTHER" id="PTHR38926:SF5">
    <property type="entry name" value="F-BOX AND LEUCINE-RICH REPEAT PROTEIN 6"/>
    <property type="match status" value="1"/>
</dbReference>
<dbReference type="Gene3D" id="3.80.10.10">
    <property type="entry name" value="Ribonuclease Inhibitor"/>
    <property type="match status" value="1"/>
</dbReference>
<evidence type="ECO:0000313" key="2">
    <source>
        <dbReference type="EMBL" id="KZV95156.1"/>
    </source>
</evidence>
<dbReference type="AlphaFoldDB" id="A0A165JPR9"/>
<dbReference type="InterPro" id="IPR032675">
    <property type="entry name" value="LRR_dom_sf"/>
</dbReference>
<dbReference type="PANTHER" id="PTHR38926">
    <property type="entry name" value="F-BOX DOMAIN CONTAINING PROTEIN, EXPRESSED"/>
    <property type="match status" value="1"/>
</dbReference>
<organism evidence="2 3">
    <name type="scientific">Exidia glandulosa HHB12029</name>
    <dbReference type="NCBI Taxonomy" id="1314781"/>
    <lineage>
        <taxon>Eukaryota</taxon>
        <taxon>Fungi</taxon>
        <taxon>Dikarya</taxon>
        <taxon>Basidiomycota</taxon>
        <taxon>Agaricomycotina</taxon>
        <taxon>Agaricomycetes</taxon>
        <taxon>Auriculariales</taxon>
        <taxon>Exidiaceae</taxon>
        <taxon>Exidia</taxon>
    </lineage>
</organism>
<dbReference type="PROSITE" id="PS50181">
    <property type="entry name" value="FBOX"/>
    <property type="match status" value="1"/>
</dbReference>